<dbReference type="Gene3D" id="2.30.30.140">
    <property type="match status" value="1"/>
</dbReference>
<dbReference type="GO" id="GO:0035267">
    <property type="term" value="C:NuA4 histone acetyltransferase complex"/>
    <property type="evidence" value="ECO:0007669"/>
    <property type="project" value="TreeGrafter"/>
</dbReference>
<feature type="compositionally biased region" description="Low complexity" evidence="7">
    <location>
        <begin position="691"/>
        <end position="700"/>
    </location>
</feature>
<keyword evidence="3" id="KW-0805">Transcription regulation</keyword>
<evidence type="ECO:0000256" key="6">
    <source>
        <dbReference type="SAM" id="Coils"/>
    </source>
</evidence>
<dbReference type="Gene3D" id="1.10.274.30">
    <property type="entry name" value="MRG domain"/>
    <property type="match status" value="1"/>
</dbReference>
<feature type="region of interest" description="Disordered" evidence="7">
    <location>
        <begin position="716"/>
        <end position="746"/>
    </location>
</feature>
<evidence type="ECO:0000256" key="5">
    <source>
        <dbReference type="ARBA" id="ARBA00023242"/>
    </source>
</evidence>
<evidence type="ECO:0000256" key="4">
    <source>
        <dbReference type="ARBA" id="ARBA00023163"/>
    </source>
</evidence>
<evidence type="ECO:0000256" key="2">
    <source>
        <dbReference type="ARBA" id="ARBA00022853"/>
    </source>
</evidence>
<organism evidence="9 10">
    <name type="scientific">Trichobilharzia regenti</name>
    <name type="common">Nasal bird schistosome</name>
    <dbReference type="NCBI Taxonomy" id="157069"/>
    <lineage>
        <taxon>Eukaryota</taxon>
        <taxon>Metazoa</taxon>
        <taxon>Spiralia</taxon>
        <taxon>Lophotrochozoa</taxon>
        <taxon>Platyhelminthes</taxon>
        <taxon>Trematoda</taxon>
        <taxon>Digenea</taxon>
        <taxon>Strigeidida</taxon>
        <taxon>Schistosomatoidea</taxon>
        <taxon>Schistosomatidae</taxon>
        <taxon>Trichobilharzia</taxon>
    </lineage>
</organism>
<dbReference type="AlphaFoldDB" id="A0AA85JL72"/>
<keyword evidence="6" id="KW-0175">Coiled coil</keyword>
<dbReference type="Pfam" id="PF11717">
    <property type="entry name" value="Tudor-knot"/>
    <property type="match status" value="1"/>
</dbReference>
<feature type="coiled-coil region" evidence="6">
    <location>
        <begin position="288"/>
        <end position="336"/>
    </location>
</feature>
<feature type="region of interest" description="Disordered" evidence="7">
    <location>
        <begin position="156"/>
        <end position="177"/>
    </location>
</feature>
<keyword evidence="4" id="KW-0804">Transcription</keyword>
<keyword evidence="5" id="KW-0539">Nucleus</keyword>
<sequence>MYEAKCLDVKVKEDGVVYYVHYLGWNKSWDEWVTEKRMFKYNEEGLTKKQELERQIKSGKVKVLRKSELKSQSLPPPEVLEDVERTLKPGQVKEDGLLSQPRLSISLPPCLKSWLTDDWDLITQQARLYELPASQPICNILSDFLESSEAEMIKSESTREINNYTSSESENTQLSTNVPIDPGVRREFVYGIQYLFNHTIGSHLLYKFERLQYAKLLKQHTGKRMSDIYGSIHLLRLFGTVYSTRSFQLKQCEITLSSLESRLLERESQLTKCVGQYSQYNSVDRVQCSQLTDLVKDLKQQITEHKKMNMISKTERAQLQETVNRLEGELAARSDALRRAAIDATRIQMEHELELKNRTNDLNESLYHMENKWKEACKTIERLEKEYKDQEFKLTEVSTNRNDENKSLKQKLDSVESKNRTLCNELETVKLSRENLQNEYNRLQEELDKLKIQIDSTAKKVSTGVQAVQKCSNASTNTEKMEYKERIPLPRLQLTSSRPKSSEQVKTSHFSPGDQDEEKFTDCDINSPENSADSVEARVKALKQANQYLRLEVENACKMLNSSVLNKNKVEDEYLSMPKIKYSNTLQFDTGNNNNNKHKVEFFDETDEYPEYGDESIVEQESKTVWLERIESISQKFHDNNNYWSSKLENIDRMKNSGRDIVQNTERQTNSSRTVSGNTDRKIKPTRLHDSSSGVGNSSGRVKLTKLEPMDYHGKFGDKFAKPSSASKLTSIPVKQMSTYRASRIK</sequence>
<dbReference type="PANTHER" id="PTHR10880">
    <property type="entry name" value="MORTALITY FACTOR 4-LIKE PROTEIN"/>
    <property type="match status" value="1"/>
</dbReference>
<dbReference type="InterPro" id="IPR016197">
    <property type="entry name" value="Chromo-like_dom_sf"/>
</dbReference>
<dbReference type="GO" id="GO:0006355">
    <property type="term" value="P:regulation of DNA-templated transcription"/>
    <property type="evidence" value="ECO:0007669"/>
    <property type="project" value="InterPro"/>
</dbReference>
<dbReference type="SUPFAM" id="SSF54160">
    <property type="entry name" value="Chromo domain-like"/>
    <property type="match status" value="1"/>
</dbReference>
<dbReference type="PANTHER" id="PTHR10880:SF48">
    <property type="entry name" value="MORTALITY FACTOR 4 LIKE 2"/>
    <property type="match status" value="1"/>
</dbReference>
<reference evidence="10" key="2">
    <citation type="submission" date="2023-11" db="UniProtKB">
        <authorList>
            <consortium name="WormBaseParasite"/>
        </authorList>
    </citation>
    <scope>IDENTIFICATION</scope>
</reference>
<dbReference type="InterPro" id="IPR038217">
    <property type="entry name" value="MRG_C_sf"/>
</dbReference>
<feature type="compositionally biased region" description="Polar residues" evidence="7">
    <location>
        <begin position="160"/>
        <end position="177"/>
    </location>
</feature>
<dbReference type="GO" id="GO:0006325">
    <property type="term" value="P:chromatin organization"/>
    <property type="evidence" value="ECO:0007669"/>
    <property type="project" value="UniProtKB-KW"/>
</dbReference>
<feature type="compositionally biased region" description="Basic and acidic residues" evidence="7">
    <location>
        <begin position="679"/>
        <end position="690"/>
    </location>
</feature>
<feature type="compositionally biased region" description="Polar residues" evidence="7">
    <location>
        <begin position="493"/>
        <end position="510"/>
    </location>
</feature>
<protein>
    <recommendedName>
        <fullName evidence="8">Chromo domain-containing protein</fullName>
    </recommendedName>
</protein>
<feature type="region of interest" description="Disordered" evidence="7">
    <location>
        <begin position="660"/>
        <end position="701"/>
    </location>
</feature>
<dbReference type="Pfam" id="PF05712">
    <property type="entry name" value="MRG"/>
    <property type="match status" value="1"/>
</dbReference>
<evidence type="ECO:0000256" key="7">
    <source>
        <dbReference type="SAM" id="MobiDB-lite"/>
    </source>
</evidence>
<evidence type="ECO:0000256" key="1">
    <source>
        <dbReference type="ARBA" id="ARBA00004123"/>
    </source>
</evidence>
<reference evidence="9" key="1">
    <citation type="submission" date="2022-06" db="EMBL/GenBank/DDBJ databases">
        <authorList>
            <person name="Berger JAMES D."/>
            <person name="Berger JAMES D."/>
        </authorList>
    </citation>
    <scope>NUCLEOTIDE SEQUENCE [LARGE SCALE GENOMIC DNA]</scope>
</reference>
<evidence type="ECO:0000259" key="8">
    <source>
        <dbReference type="SMART" id="SM00298"/>
    </source>
</evidence>
<dbReference type="GO" id="GO:0005634">
    <property type="term" value="C:nucleus"/>
    <property type="evidence" value="ECO:0007669"/>
    <property type="project" value="UniProtKB-SubCell"/>
</dbReference>
<feature type="coiled-coil region" evidence="6">
    <location>
        <begin position="380"/>
        <end position="460"/>
    </location>
</feature>
<proteinExistence type="predicted"/>
<name>A0AA85JL72_TRIRE</name>
<feature type="region of interest" description="Disordered" evidence="7">
    <location>
        <begin position="490"/>
        <end position="532"/>
    </location>
</feature>
<evidence type="ECO:0000313" key="9">
    <source>
        <dbReference type="Proteomes" id="UP000050795"/>
    </source>
</evidence>
<dbReference type="InterPro" id="IPR025995">
    <property type="entry name" value="Tudor-knot"/>
</dbReference>
<feature type="domain" description="Chromo" evidence="8">
    <location>
        <begin position="1"/>
        <end position="54"/>
    </location>
</feature>
<dbReference type="PROSITE" id="PS51640">
    <property type="entry name" value="MRG"/>
    <property type="match status" value="1"/>
</dbReference>
<comment type="subcellular location">
    <subcellularLocation>
        <location evidence="1">Nucleus</location>
    </subcellularLocation>
</comment>
<dbReference type="InterPro" id="IPR008676">
    <property type="entry name" value="MRG"/>
</dbReference>
<feature type="compositionally biased region" description="Polar residues" evidence="7">
    <location>
        <begin position="662"/>
        <end position="678"/>
    </location>
</feature>
<dbReference type="WBParaSite" id="TREG1_26090.1">
    <property type="protein sequence ID" value="TREG1_26090.1"/>
    <property type="gene ID" value="TREG1_26090"/>
</dbReference>
<accession>A0AA85JL72</accession>
<evidence type="ECO:0000313" key="10">
    <source>
        <dbReference type="WBParaSite" id="TREG1_26090.1"/>
    </source>
</evidence>
<keyword evidence="9" id="KW-1185">Reference proteome</keyword>
<keyword evidence="2" id="KW-0156">Chromatin regulator</keyword>
<dbReference type="InterPro" id="IPR026541">
    <property type="entry name" value="MRG_dom"/>
</dbReference>
<feature type="compositionally biased region" description="Polar residues" evidence="7">
    <location>
        <begin position="736"/>
        <end position="746"/>
    </location>
</feature>
<dbReference type="SMART" id="SM00298">
    <property type="entry name" value="CHROMO"/>
    <property type="match status" value="1"/>
</dbReference>
<evidence type="ECO:0000256" key="3">
    <source>
        <dbReference type="ARBA" id="ARBA00023015"/>
    </source>
</evidence>
<dbReference type="Proteomes" id="UP000050795">
    <property type="component" value="Unassembled WGS sequence"/>
</dbReference>
<dbReference type="InterPro" id="IPR000953">
    <property type="entry name" value="Chromo/chromo_shadow_dom"/>
</dbReference>